<dbReference type="KEGG" id="ppsu:NO713_04433"/>
<evidence type="ECO:0000256" key="6">
    <source>
        <dbReference type="ARBA" id="ARBA00023015"/>
    </source>
</evidence>
<dbReference type="Gene3D" id="3.40.800.20">
    <property type="entry name" value="Histone deacetylase domain"/>
    <property type="match status" value="1"/>
</dbReference>
<keyword evidence="5" id="KW-0156">Chromatin regulator</keyword>
<proteinExistence type="inferred from homology"/>
<evidence type="ECO:0000259" key="8">
    <source>
        <dbReference type="Pfam" id="PF00850"/>
    </source>
</evidence>
<name>A0A9W4CRU0_9CYAN</name>
<keyword evidence="3" id="KW-0678">Repressor</keyword>
<dbReference type="GO" id="GO:0040029">
    <property type="term" value="P:epigenetic regulation of gene expression"/>
    <property type="evidence" value="ECO:0007669"/>
    <property type="project" value="TreeGrafter"/>
</dbReference>
<reference evidence="9" key="1">
    <citation type="submission" date="2020-09" db="EMBL/GenBank/DDBJ databases">
        <authorList>
            <person name="Blom J."/>
        </authorList>
    </citation>
    <scope>NUCLEOTIDE SEQUENCE</scope>
    <source>
        <strain evidence="9">No.713</strain>
    </source>
</reference>
<dbReference type="InterPro" id="IPR023696">
    <property type="entry name" value="Ureohydrolase_dom_sf"/>
</dbReference>
<evidence type="ECO:0000256" key="2">
    <source>
        <dbReference type="ARBA" id="ARBA00012111"/>
    </source>
</evidence>
<dbReference type="InterPro" id="IPR023801">
    <property type="entry name" value="His_deacetylse_dom"/>
</dbReference>
<evidence type="ECO:0000256" key="4">
    <source>
        <dbReference type="ARBA" id="ARBA00022801"/>
    </source>
</evidence>
<evidence type="ECO:0000313" key="10">
    <source>
        <dbReference type="Proteomes" id="UP001153719"/>
    </source>
</evidence>
<keyword evidence="4" id="KW-0378">Hydrolase</keyword>
<keyword evidence="10" id="KW-1185">Reference proteome</keyword>
<dbReference type="EC" id="3.5.1.98" evidence="2"/>
<accession>A0A9W4CRU0</accession>
<dbReference type="EMBL" id="LR882967">
    <property type="protein sequence ID" value="CAD5978742.1"/>
    <property type="molecule type" value="Genomic_DNA"/>
</dbReference>
<dbReference type="PANTHER" id="PTHR10625">
    <property type="entry name" value="HISTONE DEACETYLASE HDAC1-RELATED"/>
    <property type="match status" value="1"/>
</dbReference>
<dbReference type="InterPro" id="IPR037138">
    <property type="entry name" value="His_deacetylse_dom_sf"/>
</dbReference>
<organism evidence="9 10">
    <name type="scientific">Planktothrix pseudagardhii</name>
    <dbReference type="NCBI Taxonomy" id="132604"/>
    <lineage>
        <taxon>Bacteria</taxon>
        <taxon>Bacillati</taxon>
        <taxon>Cyanobacteriota</taxon>
        <taxon>Cyanophyceae</taxon>
        <taxon>Oscillatoriophycideae</taxon>
        <taxon>Oscillatoriales</taxon>
        <taxon>Microcoleaceae</taxon>
        <taxon>Planktothrix</taxon>
    </lineage>
</organism>
<dbReference type="Proteomes" id="UP001153719">
    <property type="component" value="Chromosome"/>
</dbReference>
<evidence type="ECO:0000256" key="7">
    <source>
        <dbReference type="ARBA" id="ARBA00023163"/>
    </source>
</evidence>
<keyword evidence="7" id="KW-0804">Transcription</keyword>
<protein>
    <recommendedName>
        <fullName evidence="2">histone deacetylase</fullName>
        <ecNumber evidence="2">3.5.1.98</ecNumber>
    </recommendedName>
</protein>
<dbReference type="PANTHER" id="PTHR10625:SF5">
    <property type="entry name" value="HISTONE DEACETYLASE"/>
    <property type="match status" value="1"/>
</dbReference>
<dbReference type="RefSeq" id="WP_254174626.1">
    <property type="nucleotide sequence ID" value="NZ_LR882967.1"/>
</dbReference>
<dbReference type="Pfam" id="PF00850">
    <property type="entry name" value="Hist_deacetyl"/>
    <property type="match status" value="1"/>
</dbReference>
<dbReference type="PRINTS" id="PR01270">
    <property type="entry name" value="HDASUPER"/>
</dbReference>
<evidence type="ECO:0000256" key="3">
    <source>
        <dbReference type="ARBA" id="ARBA00022491"/>
    </source>
</evidence>
<dbReference type="SUPFAM" id="SSF52768">
    <property type="entry name" value="Arginase/deacetylase"/>
    <property type="match status" value="1"/>
</dbReference>
<comment type="similarity">
    <text evidence="1">Belongs to the histone deacetylase family. HD type 2 subfamily.</text>
</comment>
<dbReference type="AlphaFoldDB" id="A0A9W4CRU0"/>
<evidence type="ECO:0000256" key="5">
    <source>
        <dbReference type="ARBA" id="ARBA00022853"/>
    </source>
</evidence>
<sequence length="344" mass="38555">MNRLFTYLYPQAFFTSKPIQEIAFETFSLPYYNQVRHTLAQSLRDYPVLSLRKAQVVDYLRVHTHHYLRKLALKARDQPLDEISLSLPELSIECRGLEYAIPGYLYGLGGMLEAIDQMKRGIVERAYCFSMVGHHAHPDWGHGYCLLNPLAAATRYAQLQGFAKILIIDWDIHHGDGTQAIFSHDPSVYCISIHNAVDLYMAKASDLKVGTTDAAQVVGHCNIPIIPASFPIEVLQEEGITGTFYYGYESLNEFQKALEKMPWQPNLIAIFSGYDSHQEDCGASTTGWTNDDFCKLTQITLDFANKHECPVLSCHGGGYNLPVTVSAALSHLKTLATYVGRAVI</sequence>
<feature type="domain" description="Histone deacetylase" evidence="8">
    <location>
        <begin position="44"/>
        <end position="334"/>
    </location>
</feature>
<keyword evidence="6" id="KW-0805">Transcription regulation</keyword>
<dbReference type="GO" id="GO:0141221">
    <property type="term" value="F:histone deacetylase activity, hydrolytic mechanism"/>
    <property type="evidence" value="ECO:0007669"/>
    <property type="project" value="UniProtKB-EC"/>
</dbReference>
<evidence type="ECO:0000313" key="9">
    <source>
        <dbReference type="EMBL" id="CAD5978742.1"/>
    </source>
</evidence>
<gene>
    <name evidence="9" type="ORF">NO713_04433</name>
</gene>
<dbReference type="InterPro" id="IPR000286">
    <property type="entry name" value="HDACs"/>
</dbReference>
<evidence type="ECO:0000256" key="1">
    <source>
        <dbReference type="ARBA" id="ARBA00007738"/>
    </source>
</evidence>